<dbReference type="Pfam" id="PF01966">
    <property type="entry name" value="HD"/>
    <property type="match status" value="1"/>
</dbReference>
<comment type="caution">
    <text evidence="2">The sequence shown here is derived from an EMBL/GenBank/DDBJ whole genome shotgun (WGS) entry which is preliminary data.</text>
</comment>
<dbReference type="SUPFAM" id="SSF109604">
    <property type="entry name" value="HD-domain/PDEase-like"/>
    <property type="match status" value="1"/>
</dbReference>
<dbReference type="InterPro" id="IPR006675">
    <property type="entry name" value="HDIG_dom"/>
</dbReference>
<dbReference type="NCBIfam" id="TIGR00277">
    <property type="entry name" value="HDIG"/>
    <property type="match status" value="1"/>
</dbReference>
<evidence type="ECO:0000313" key="3">
    <source>
        <dbReference type="Proteomes" id="UP000295063"/>
    </source>
</evidence>
<keyword evidence="3" id="KW-1185">Reference proteome</keyword>
<evidence type="ECO:0000313" key="2">
    <source>
        <dbReference type="EMBL" id="TCL39124.1"/>
    </source>
</evidence>
<proteinExistence type="predicted"/>
<keyword evidence="2" id="KW-0808">Transferase</keyword>
<dbReference type="CDD" id="cd00077">
    <property type="entry name" value="HDc"/>
    <property type="match status" value="1"/>
</dbReference>
<gene>
    <name evidence="2" type="ORF">EV210_10230</name>
</gene>
<dbReference type="InterPro" id="IPR003607">
    <property type="entry name" value="HD/PDEase_dom"/>
</dbReference>
<sequence length="175" mass="19652">MLKRVKQVVKALTAAITEADREFVSRELLAAEQQLFWNMNKPDQRHALDVAYTALRLAEGRSDINQQLLIQCALLHDVGKVKGDVSTFDKIAAVIAHKAAPHWAKRWAKAGRGSRVANLRHAFHTYFHHAERSAEFLQQSGSNAAVVAIVRRHHQAELPEDPPELTLLRTADDLN</sequence>
<reference evidence="2 3" key="1">
    <citation type="submission" date="2019-03" db="EMBL/GenBank/DDBJ databases">
        <title>Genomic Encyclopedia of Type Strains, Phase IV (KMG-IV): sequencing the most valuable type-strain genomes for metagenomic binning, comparative biology and taxonomic classification.</title>
        <authorList>
            <person name="Goeker M."/>
        </authorList>
    </citation>
    <scope>NUCLEOTIDE SEQUENCE [LARGE SCALE GENOMIC DNA]</scope>
    <source>
        <strain evidence="2 3">DSM 15969</strain>
    </source>
</reference>
<organism evidence="2 3">
    <name type="scientific">Anaerospora hongkongensis</name>
    <dbReference type="NCBI Taxonomy" id="244830"/>
    <lineage>
        <taxon>Bacteria</taxon>
        <taxon>Bacillati</taxon>
        <taxon>Bacillota</taxon>
        <taxon>Negativicutes</taxon>
        <taxon>Selenomonadales</taxon>
        <taxon>Sporomusaceae</taxon>
        <taxon>Anaerospora</taxon>
    </lineage>
</organism>
<dbReference type="AlphaFoldDB" id="A0A4V2Q8X8"/>
<dbReference type="Gene3D" id="1.10.3210.10">
    <property type="entry name" value="Hypothetical protein af1432"/>
    <property type="match status" value="1"/>
</dbReference>
<dbReference type="OrthoDB" id="68032at2"/>
<dbReference type="GO" id="GO:0016740">
    <property type="term" value="F:transferase activity"/>
    <property type="evidence" value="ECO:0007669"/>
    <property type="project" value="UniProtKB-KW"/>
</dbReference>
<evidence type="ECO:0000259" key="1">
    <source>
        <dbReference type="Pfam" id="PF01966"/>
    </source>
</evidence>
<dbReference type="Proteomes" id="UP000295063">
    <property type="component" value="Unassembled WGS sequence"/>
</dbReference>
<feature type="domain" description="HD" evidence="1">
    <location>
        <begin position="45"/>
        <end position="174"/>
    </location>
</feature>
<name>A0A4V2Q8X8_9FIRM</name>
<protein>
    <submittedName>
        <fullName evidence="2">Putative nucleotidyltransferase with HDIG domain</fullName>
    </submittedName>
</protein>
<dbReference type="RefSeq" id="WP_132075185.1">
    <property type="nucleotide sequence ID" value="NZ_SLUI01000002.1"/>
</dbReference>
<dbReference type="EMBL" id="SLUI01000002">
    <property type="protein sequence ID" value="TCL39124.1"/>
    <property type="molecule type" value="Genomic_DNA"/>
</dbReference>
<dbReference type="InterPro" id="IPR006674">
    <property type="entry name" value="HD_domain"/>
</dbReference>
<accession>A0A4V2Q8X8</accession>